<dbReference type="Pfam" id="PF13517">
    <property type="entry name" value="FG-GAP_3"/>
    <property type="match status" value="1"/>
</dbReference>
<dbReference type="InterPro" id="IPR013519">
    <property type="entry name" value="Int_alpha_beta-p"/>
</dbReference>
<proteinExistence type="predicted"/>
<keyword evidence="1 5" id="KW-0732">Signal</keyword>
<comment type="caution">
    <text evidence="6">The sequence shown here is derived from an EMBL/GenBank/DDBJ whole genome shotgun (WGS) entry which is preliminary data.</text>
</comment>
<sequence length="458" mass="45577">MSPHLLRSTALLGASALCVPLMLVPAQAQTVSASDIDGDGYADLFVGAPEGIGGNDVRGGYVAVVPGSPDGADPEAGYQIDQDSPGVPGAPEVGDRFGEQVASADLNGDGHADLVVSAPEEDVGEYEDAGLVQVVFGSEDGLSQDAIGLHSPRQERGDTGFGTHLATGDLDGDGLEDVAISNGDHISVLWGREDLDEADDPSVTSFLAAAGPGDEVEGLAMADVSGNGVDDLIVTSAHDEGPDLGDLLVFSGTEAGSDPVRIGEPVLLPEGASDVAAGDIDGDGHADVVLTPADGDAARVFAGSADGITEDGTTLDEGLGTDSVAIGDIDDDGHADIVLGDTTVEDPDGGDDAGGVSVVHGGPDWTDGRQESFVQGSDGVDGVSEAGDRMGADVSLIDLDGDGMLDLVAGVPGENDGNGAITIIYNSDEGLSGEGSQTFGAATMGLDGTEAEFGAALP</sequence>
<dbReference type="PANTHER" id="PTHR23221:SF7">
    <property type="entry name" value="PHOSPHATIDYLINOSITOL-GLYCAN-SPECIFIC PHOSPHOLIPASE D"/>
    <property type="match status" value="1"/>
</dbReference>
<evidence type="ECO:0000256" key="2">
    <source>
        <dbReference type="ARBA" id="ARBA00022737"/>
    </source>
</evidence>
<evidence type="ECO:0000313" key="7">
    <source>
        <dbReference type="Proteomes" id="UP000806528"/>
    </source>
</evidence>
<keyword evidence="4" id="KW-0325">Glycoprotein</keyword>
<reference evidence="6 7" key="1">
    <citation type="submission" date="2020-09" db="EMBL/GenBank/DDBJ databases">
        <title>Diversity and distribution of actinomycetes associated with coral in the coast of Hainan.</title>
        <authorList>
            <person name="Li F."/>
        </authorList>
    </citation>
    <scope>NUCLEOTIDE SEQUENCE [LARGE SCALE GENOMIC DNA]</scope>
    <source>
        <strain evidence="6 7">HNM0947</strain>
    </source>
</reference>
<feature type="chain" id="PRO_5045598694" evidence="5">
    <location>
        <begin position="29"/>
        <end position="458"/>
    </location>
</feature>
<dbReference type="SUPFAM" id="SSF69318">
    <property type="entry name" value="Integrin alpha N-terminal domain"/>
    <property type="match status" value="1"/>
</dbReference>
<evidence type="ECO:0000256" key="1">
    <source>
        <dbReference type="ARBA" id="ARBA00022729"/>
    </source>
</evidence>
<dbReference type="EMBL" id="JADBGI010000005">
    <property type="protein sequence ID" value="MBE2998421.1"/>
    <property type="molecule type" value="Genomic_DNA"/>
</dbReference>
<protein>
    <submittedName>
        <fullName evidence="6">FG-GAP repeat protein</fullName>
    </submittedName>
</protein>
<dbReference type="InterPro" id="IPR013517">
    <property type="entry name" value="FG-GAP"/>
</dbReference>
<dbReference type="Gene3D" id="2.130.10.130">
    <property type="entry name" value="Integrin alpha, N-terminal"/>
    <property type="match status" value="3"/>
</dbReference>
<gene>
    <name evidence="6" type="ORF">IDM40_06830</name>
</gene>
<evidence type="ECO:0000313" key="6">
    <source>
        <dbReference type="EMBL" id="MBE2998421.1"/>
    </source>
</evidence>
<dbReference type="PROSITE" id="PS51470">
    <property type="entry name" value="FG_GAP"/>
    <property type="match status" value="1"/>
</dbReference>
<name>A0ABR9P3J5_9ACTN</name>
<evidence type="ECO:0000256" key="5">
    <source>
        <dbReference type="SAM" id="SignalP"/>
    </source>
</evidence>
<dbReference type="RefSeq" id="WP_193121077.1">
    <property type="nucleotide sequence ID" value="NZ_JADBGI010000005.1"/>
</dbReference>
<keyword evidence="7" id="KW-1185">Reference proteome</keyword>
<dbReference type="PRINTS" id="PR01185">
    <property type="entry name" value="INTEGRINA"/>
</dbReference>
<evidence type="ECO:0000256" key="4">
    <source>
        <dbReference type="ARBA" id="ARBA00023180"/>
    </source>
</evidence>
<dbReference type="Proteomes" id="UP000806528">
    <property type="component" value="Unassembled WGS sequence"/>
</dbReference>
<dbReference type="PANTHER" id="PTHR23221">
    <property type="entry name" value="GLYCOSYLPHOSPHATIDYLINOSITOL PHOSPHOLIPASE D"/>
    <property type="match status" value="1"/>
</dbReference>
<dbReference type="InterPro" id="IPR000413">
    <property type="entry name" value="Integrin_alpha"/>
</dbReference>
<keyword evidence="3" id="KW-0378">Hydrolase</keyword>
<keyword evidence="2" id="KW-0677">Repeat</keyword>
<organism evidence="6 7">
    <name type="scientific">Nocardiopsis coralli</name>
    <dbReference type="NCBI Taxonomy" id="2772213"/>
    <lineage>
        <taxon>Bacteria</taxon>
        <taxon>Bacillati</taxon>
        <taxon>Actinomycetota</taxon>
        <taxon>Actinomycetes</taxon>
        <taxon>Streptosporangiales</taxon>
        <taxon>Nocardiopsidaceae</taxon>
        <taxon>Nocardiopsis</taxon>
    </lineage>
</organism>
<feature type="signal peptide" evidence="5">
    <location>
        <begin position="1"/>
        <end position="28"/>
    </location>
</feature>
<evidence type="ECO:0000256" key="3">
    <source>
        <dbReference type="ARBA" id="ARBA00022801"/>
    </source>
</evidence>
<accession>A0ABR9P3J5</accession>
<dbReference type="Pfam" id="PF01839">
    <property type="entry name" value="FG-GAP"/>
    <property type="match status" value="4"/>
</dbReference>
<dbReference type="SMART" id="SM00191">
    <property type="entry name" value="Int_alpha"/>
    <property type="match status" value="6"/>
</dbReference>
<dbReference type="InterPro" id="IPR028994">
    <property type="entry name" value="Integrin_alpha_N"/>
</dbReference>